<evidence type="ECO:0000259" key="7">
    <source>
        <dbReference type="Pfam" id="PF14693"/>
    </source>
</evidence>
<evidence type="ECO:0000313" key="8">
    <source>
        <dbReference type="EMBL" id="VAW96065.1"/>
    </source>
</evidence>
<feature type="compositionally biased region" description="Acidic residues" evidence="5">
    <location>
        <begin position="198"/>
        <end position="220"/>
    </location>
</feature>
<dbReference type="HAMAP" id="MF_01336">
    <property type="entry name" value="Ribosomal_bL25"/>
    <property type="match status" value="1"/>
</dbReference>
<keyword evidence="1" id="KW-0699">rRNA-binding</keyword>
<accession>A0A3B0ZR83</accession>
<dbReference type="InterPro" id="IPR020055">
    <property type="entry name" value="Ribosomal_bL25_short"/>
</dbReference>
<dbReference type="Gene3D" id="2.40.240.10">
    <property type="entry name" value="Ribosomal Protein L25, Chain P"/>
    <property type="match status" value="1"/>
</dbReference>
<dbReference type="CDD" id="cd00495">
    <property type="entry name" value="Ribosomal_L25_TL5_CTC"/>
    <property type="match status" value="1"/>
</dbReference>
<dbReference type="PANTHER" id="PTHR33284">
    <property type="entry name" value="RIBOSOMAL PROTEIN L25/GLN-TRNA SYNTHETASE, ANTI-CODON-BINDING DOMAIN-CONTAINING PROTEIN"/>
    <property type="match status" value="1"/>
</dbReference>
<evidence type="ECO:0000256" key="1">
    <source>
        <dbReference type="ARBA" id="ARBA00022730"/>
    </source>
</evidence>
<sequence length="220" mass="24137">MSTEDFIIEATVRTDRGKGASRRLRHTETVPGIVYGANKDVTAISTDHKKLMHHLEHEAFYSHILTLDLDGKKEKVILKDLQRHPAKMAVLHLDLQRIDAKTKIRMLVPLHYINADICPGVKEGGIVTHSSTEVEIHCLPGDLPEFIEVDLVAVELNGNIHLSDLALPKGVELIELTHGAGHDQSIASVHLARGSKESDEEEIDDTTAAEGDDAATTDAE</sequence>
<dbReference type="SUPFAM" id="SSF50715">
    <property type="entry name" value="Ribosomal protein L25-like"/>
    <property type="match status" value="1"/>
</dbReference>
<keyword evidence="4" id="KW-0687">Ribonucleoprotein</keyword>
<evidence type="ECO:0000256" key="3">
    <source>
        <dbReference type="ARBA" id="ARBA00022980"/>
    </source>
</evidence>
<dbReference type="HAMAP" id="MF_01334">
    <property type="entry name" value="Ribosomal_bL25_CTC"/>
    <property type="match status" value="1"/>
</dbReference>
<dbReference type="GO" id="GO:0003735">
    <property type="term" value="F:structural constituent of ribosome"/>
    <property type="evidence" value="ECO:0007669"/>
    <property type="project" value="InterPro"/>
</dbReference>
<keyword evidence="2" id="KW-0694">RNA-binding</keyword>
<dbReference type="GO" id="GO:0006412">
    <property type="term" value="P:translation"/>
    <property type="evidence" value="ECO:0007669"/>
    <property type="project" value="InterPro"/>
</dbReference>
<organism evidence="8">
    <name type="scientific">hydrothermal vent metagenome</name>
    <dbReference type="NCBI Taxonomy" id="652676"/>
    <lineage>
        <taxon>unclassified sequences</taxon>
        <taxon>metagenomes</taxon>
        <taxon>ecological metagenomes</taxon>
    </lineage>
</organism>
<evidence type="ECO:0000256" key="2">
    <source>
        <dbReference type="ARBA" id="ARBA00022884"/>
    </source>
</evidence>
<feature type="domain" description="Large ribosomal subunit protein bL25 L25" evidence="6">
    <location>
        <begin position="8"/>
        <end position="95"/>
    </location>
</feature>
<dbReference type="NCBIfam" id="NF004612">
    <property type="entry name" value="PRK05943.1"/>
    <property type="match status" value="1"/>
</dbReference>
<dbReference type="InterPro" id="IPR029751">
    <property type="entry name" value="Ribosomal_L25_dom"/>
</dbReference>
<evidence type="ECO:0000256" key="5">
    <source>
        <dbReference type="SAM" id="MobiDB-lite"/>
    </source>
</evidence>
<feature type="region of interest" description="Disordered" evidence="5">
    <location>
        <begin position="192"/>
        <end position="220"/>
    </location>
</feature>
<keyword evidence="3 8" id="KW-0689">Ribosomal protein</keyword>
<dbReference type="EMBL" id="UOFS01000025">
    <property type="protein sequence ID" value="VAW96065.1"/>
    <property type="molecule type" value="Genomic_DNA"/>
</dbReference>
<dbReference type="GO" id="GO:0008097">
    <property type="term" value="F:5S rRNA binding"/>
    <property type="evidence" value="ECO:0007669"/>
    <property type="project" value="InterPro"/>
</dbReference>
<dbReference type="NCBIfam" id="NF004130">
    <property type="entry name" value="PRK05618.1-5"/>
    <property type="match status" value="1"/>
</dbReference>
<dbReference type="PANTHER" id="PTHR33284:SF1">
    <property type="entry name" value="RIBOSOMAL PROTEIN L25_GLN-TRNA SYNTHETASE, ANTI-CODON-BINDING DOMAIN-CONTAINING PROTEIN"/>
    <property type="match status" value="1"/>
</dbReference>
<proteinExistence type="inferred from homology"/>
<dbReference type="Gene3D" id="2.170.120.20">
    <property type="entry name" value="Ribosomal protein L25, beta domain"/>
    <property type="match status" value="1"/>
</dbReference>
<dbReference type="InterPro" id="IPR020056">
    <property type="entry name" value="Rbsml_bL25/Gln-tRNA_synth_N"/>
</dbReference>
<protein>
    <submittedName>
        <fullName evidence="8">LSU ribosomal protein L25p</fullName>
    </submittedName>
</protein>
<dbReference type="Pfam" id="PF14693">
    <property type="entry name" value="Ribosomal_TL5_C"/>
    <property type="match status" value="1"/>
</dbReference>
<feature type="domain" description="Large ribosomal subunit protein bL25 beta" evidence="7">
    <location>
        <begin position="103"/>
        <end position="191"/>
    </location>
</feature>
<dbReference type="Pfam" id="PF01386">
    <property type="entry name" value="Ribosomal_L25p"/>
    <property type="match status" value="1"/>
</dbReference>
<dbReference type="InterPro" id="IPR001021">
    <property type="entry name" value="Ribosomal_bL25_long"/>
</dbReference>
<dbReference type="GO" id="GO:0022625">
    <property type="term" value="C:cytosolic large ribosomal subunit"/>
    <property type="evidence" value="ECO:0007669"/>
    <property type="project" value="TreeGrafter"/>
</dbReference>
<evidence type="ECO:0000256" key="4">
    <source>
        <dbReference type="ARBA" id="ARBA00023274"/>
    </source>
</evidence>
<dbReference type="InterPro" id="IPR011035">
    <property type="entry name" value="Ribosomal_bL25/Gln-tRNA_synth"/>
</dbReference>
<reference evidence="8" key="1">
    <citation type="submission" date="2018-06" db="EMBL/GenBank/DDBJ databases">
        <authorList>
            <person name="Zhirakovskaya E."/>
        </authorList>
    </citation>
    <scope>NUCLEOTIDE SEQUENCE</scope>
</reference>
<dbReference type="InterPro" id="IPR020057">
    <property type="entry name" value="Ribosomal_bL25_b-dom"/>
</dbReference>
<dbReference type="NCBIfam" id="NF004128">
    <property type="entry name" value="PRK05618.1-2"/>
    <property type="match status" value="1"/>
</dbReference>
<name>A0A3B0ZR83_9ZZZZ</name>
<dbReference type="AlphaFoldDB" id="A0A3B0ZR83"/>
<dbReference type="NCBIfam" id="TIGR00731">
    <property type="entry name" value="bL25_bact_ctc"/>
    <property type="match status" value="1"/>
</dbReference>
<dbReference type="InterPro" id="IPR020930">
    <property type="entry name" value="Ribosomal_uL5_bac-type"/>
</dbReference>
<evidence type="ECO:0000259" key="6">
    <source>
        <dbReference type="Pfam" id="PF01386"/>
    </source>
</evidence>
<gene>
    <name evidence="8" type="ORF">MNBD_GAMMA22-842</name>
</gene>
<dbReference type="InterPro" id="IPR037121">
    <property type="entry name" value="Ribosomal_bL25_C"/>
</dbReference>